<evidence type="ECO:0000313" key="2">
    <source>
        <dbReference type="EMBL" id="MDI6451764.1"/>
    </source>
</evidence>
<dbReference type="SUPFAM" id="SSF81593">
    <property type="entry name" value="Nucleotidyltransferase substrate binding subunit/domain"/>
    <property type="match status" value="1"/>
</dbReference>
<dbReference type="InterPro" id="IPR007842">
    <property type="entry name" value="HEPN_dom"/>
</dbReference>
<reference evidence="2" key="1">
    <citation type="submission" date="2023-05" db="EMBL/GenBank/DDBJ databases">
        <title>Anaerotaeda fermentans gen. nov., sp. nov., a novel anaerobic planctomycete of the new family within the order Sedimentisphaerales isolated from Taman Peninsula, Russia.</title>
        <authorList>
            <person name="Khomyakova M.A."/>
            <person name="Merkel A.Y."/>
            <person name="Slobodkin A.I."/>
        </authorList>
    </citation>
    <scope>NUCLEOTIDE SEQUENCE</scope>
    <source>
        <strain evidence="2">M17dextr</strain>
    </source>
</reference>
<dbReference type="SMART" id="SM00748">
    <property type="entry name" value="HEPN"/>
    <property type="match status" value="1"/>
</dbReference>
<dbReference type="Proteomes" id="UP001431776">
    <property type="component" value="Unassembled WGS sequence"/>
</dbReference>
<accession>A0AAW6U7W9</accession>
<sequence>MTGRDDGAIETARQWLRYAEGDLVVAEHEMSRPTPVYHTVCFLCQSAGEKFVKGFLISRGWSLEKTHDLVQLLGWCTDYDADLAAMVDEAALLNEYIVAGRYPGDIAAEQIGPAQAREALEAAERIQAQVHWAMRNR</sequence>
<feature type="domain" description="HEPN" evidence="1">
    <location>
        <begin position="18"/>
        <end position="126"/>
    </location>
</feature>
<evidence type="ECO:0000313" key="3">
    <source>
        <dbReference type="Proteomes" id="UP001431776"/>
    </source>
</evidence>
<dbReference type="PROSITE" id="PS50910">
    <property type="entry name" value="HEPN"/>
    <property type="match status" value="1"/>
</dbReference>
<organism evidence="2 3">
    <name type="scientific">Anaerobaca lacustris</name>
    <dbReference type="NCBI Taxonomy" id="3044600"/>
    <lineage>
        <taxon>Bacteria</taxon>
        <taxon>Pseudomonadati</taxon>
        <taxon>Planctomycetota</taxon>
        <taxon>Phycisphaerae</taxon>
        <taxon>Sedimentisphaerales</taxon>
        <taxon>Anaerobacaceae</taxon>
        <taxon>Anaerobaca</taxon>
    </lineage>
</organism>
<comment type="caution">
    <text evidence="2">The sequence shown here is derived from an EMBL/GenBank/DDBJ whole genome shotgun (WGS) entry which is preliminary data.</text>
</comment>
<dbReference type="AlphaFoldDB" id="A0AAW6U7W9"/>
<dbReference type="Pfam" id="PF05168">
    <property type="entry name" value="HEPN"/>
    <property type="match status" value="1"/>
</dbReference>
<dbReference type="Gene3D" id="1.20.120.330">
    <property type="entry name" value="Nucleotidyltransferases domain 2"/>
    <property type="match status" value="1"/>
</dbReference>
<name>A0AAW6U7W9_9BACT</name>
<gene>
    <name evidence="2" type="ORF">QJ522_22070</name>
</gene>
<dbReference type="RefSeq" id="WP_349247171.1">
    <property type="nucleotide sequence ID" value="NZ_JASCXX010000053.1"/>
</dbReference>
<evidence type="ECO:0000259" key="1">
    <source>
        <dbReference type="PROSITE" id="PS50910"/>
    </source>
</evidence>
<protein>
    <submittedName>
        <fullName evidence="2">HEPN domain-containing protein</fullName>
    </submittedName>
</protein>
<proteinExistence type="predicted"/>
<keyword evidence="3" id="KW-1185">Reference proteome</keyword>
<dbReference type="EMBL" id="JASCXX010000053">
    <property type="protein sequence ID" value="MDI6451764.1"/>
    <property type="molecule type" value="Genomic_DNA"/>
</dbReference>